<dbReference type="Gene3D" id="2.60.120.330">
    <property type="entry name" value="B-lactam Antibiotic, Isopenicillin N Synthase, Chain"/>
    <property type="match status" value="1"/>
</dbReference>
<dbReference type="InterPro" id="IPR027443">
    <property type="entry name" value="IPNS-like_sf"/>
</dbReference>
<dbReference type="EMBL" id="LK052938">
    <property type="protein sequence ID" value="CDR37972.1"/>
    <property type="molecule type" value="Genomic_DNA"/>
</dbReference>
<dbReference type="GO" id="GO:0016491">
    <property type="term" value="F:oxidoreductase activity"/>
    <property type="evidence" value="ECO:0007669"/>
    <property type="project" value="UniProtKB-KW"/>
</dbReference>
<dbReference type="GO" id="GO:0046872">
    <property type="term" value="F:metal ion binding"/>
    <property type="evidence" value="ECO:0007669"/>
    <property type="project" value="UniProtKB-KW"/>
</dbReference>
<evidence type="ECO:0000313" key="6">
    <source>
        <dbReference type="EMBL" id="CDR37972.1"/>
    </source>
</evidence>
<keyword evidence="2" id="KW-0479">Metal-binding</keyword>
<protein>
    <submittedName>
        <fullName evidence="6">RHTO0S03e01486g1_1</fullName>
    </submittedName>
</protein>
<proteinExistence type="inferred from homology"/>
<accession>A0A061AKC6</accession>
<dbReference type="Pfam" id="PF03171">
    <property type="entry name" value="2OG-FeII_Oxy"/>
    <property type="match status" value="1"/>
</dbReference>
<comment type="similarity">
    <text evidence="1">Belongs to the iron/ascorbate-dependent oxidoreductase family.</text>
</comment>
<dbReference type="SUPFAM" id="SSF51197">
    <property type="entry name" value="Clavaminate synthase-like"/>
    <property type="match status" value="1"/>
</dbReference>
<keyword evidence="4" id="KW-0408">Iron</keyword>
<organism evidence="6">
    <name type="scientific">Rhodotorula toruloides</name>
    <name type="common">Yeast</name>
    <name type="synonym">Rhodosporidium toruloides</name>
    <dbReference type="NCBI Taxonomy" id="5286"/>
    <lineage>
        <taxon>Eukaryota</taxon>
        <taxon>Fungi</taxon>
        <taxon>Dikarya</taxon>
        <taxon>Basidiomycota</taxon>
        <taxon>Pucciniomycotina</taxon>
        <taxon>Microbotryomycetes</taxon>
        <taxon>Sporidiobolales</taxon>
        <taxon>Sporidiobolaceae</taxon>
        <taxon>Rhodotorula</taxon>
    </lineage>
</organism>
<dbReference type="PANTHER" id="PTHR10209">
    <property type="entry name" value="OXIDOREDUCTASE, 2OG-FE II OXYGENASE FAMILY PROTEIN"/>
    <property type="match status" value="1"/>
</dbReference>
<keyword evidence="3" id="KW-0560">Oxidoreductase</keyword>
<name>A0A061AKC6_RHOTO</name>
<sequence length="374" mass="41758">MACPLPIVDLDAFRASSDSLEARNEAVRAAEALIEYGALIAKDSRVSEQENERFLDLLEEYFAQDEQDLRKDLRPEVHFQVGVTLENTEKPKCHSYDPCKAIIASLDPEERPLDLEGGKADPKCRFFYRMGETPPRTDFPSLRMENVIPSAFASTWQESMDRWGTQIKQSVEGVSEMLAVGLGLPQETLLEAGRYGSHLLAPTATDLRKYGRVGEIFAGFHTDLNFLTIHGRSRFPGLHIWARNTGKRISVKLPPGHLLVQAGKQLEHFTGGLILAGYHEVVCTPATLAALAARPSDSPAIRISSTFFWHLSSDYTLSPRSFVEHTVGSELVQREKRRIEERGETWDVGQYEEGLKVGTLVQNELKEIALHSGA</sequence>
<dbReference type="InterPro" id="IPR044861">
    <property type="entry name" value="IPNS-like_FE2OG_OXY"/>
</dbReference>
<evidence type="ECO:0000256" key="2">
    <source>
        <dbReference type="ARBA" id="ARBA00022723"/>
    </source>
</evidence>
<dbReference type="PANTHER" id="PTHR10209:SF874">
    <property type="entry name" value="2-OXOGLUTARATE (2OG) AND FE(II)-DEPENDENT OXYGENASE SUPERFAMILY PROTEIN"/>
    <property type="match status" value="1"/>
</dbReference>
<feature type="domain" description="Isopenicillin N synthase-like Fe(2+) 2OG dioxygenase" evidence="5">
    <location>
        <begin position="219"/>
        <end position="310"/>
    </location>
</feature>
<dbReference type="OrthoDB" id="10248513at2759"/>
<evidence type="ECO:0000256" key="4">
    <source>
        <dbReference type="ARBA" id="ARBA00023004"/>
    </source>
</evidence>
<dbReference type="AlphaFoldDB" id="A0A061AKC6"/>
<evidence type="ECO:0000259" key="5">
    <source>
        <dbReference type="Pfam" id="PF03171"/>
    </source>
</evidence>
<evidence type="ECO:0000256" key="1">
    <source>
        <dbReference type="ARBA" id="ARBA00008056"/>
    </source>
</evidence>
<evidence type="ECO:0000256" key="3">
    <source>
        <dbReference type="ARBA" id="ARBA00023002"/>
    </source>
</evidence>
<gene>
    <name evidence="6" type="ORF">RHTO0S_03e01486g</name>
</gene>
<reference evidence="6" key="1">
    <citation type="journal article" date="2014" name="Genome Announc.">
        <title>Draft genome sequence of Rhodosporidium toruloides CECT1137, an oleaginous yeast of biotechnological interest.</title>
        <authorList>
            <person name="Morin N."/>
            <person name="Calcas X."/>
            <person name="Devillers H."/>
            <person name="Durrens P."/>
            <person name="Sherman D.J."/>
            <person name="Nicaud J.-M."/>
            <person name="Neuveglise C."/>
        </authorList>
    </citation>
    <scope>NUCLEOTIDE SEQUENCE</scope>
    <source>
        <strain evidence="6">CECT1137</strain>
    </source>
</reference>